<dbReference type="OrthoDB" id="3649813at2759"/>
<dbReference type="Proteomes" id="UP000070133">
    <property type="component" value="Unassembled WGS sequence"/>
</dbReference>
<feature type="compositionally biased region" description="Low complexity" evidence="1">
    <location>
        <begin position="18"/>
        <end position="47"/>
    </location>
</feature>
<reference evidence="2 3" key="1">
    <citation type="submission" date="2015-07" db="EMBL/GenBank/DDBJ databases">
        <title>Comparative genomics of the Sigatoka disease complex on banana suggests a link between parallel evolutionary changes in Pseudocercospora fijiensis and Pseudocercospora eumusae and increased virulence on the banana host.</title>
        <authorList>
            <person name="Chang T.-C."/>
            <person name="Salvucci A."/>
            <person name="Crous P.W."/>
            <person name="Stergiopoulos I."/>
        </authorList>
    </citation>
    <scope>NUCLEOTIDE SEQUENCE [LARGE SCALE GENOMIC DNA]</scope>
    <source>
        <strain evidence="2 3">CBS 114824</strain>
    </source>
</reference>
<evidence type="ECO:0000313" key="3">
    <source>
        <dbReference type="Proteomes" id="UP000070133"/>
    </source>
</evidence>
<dbReference type="AlphaFoldDB" id="A0A139H2G4"/>
<name>A0A139H2G4_9PEZI</name>
<protein>
    <submittedName>
        <fullName evidence="2">Uncharacterized protein</fullName>
    </submittedName>
</protein>
<organism evidence="2 3">
    <name type="scientific">Pseudocercospora eumusae</name>
    <dbReference type="NCBI Taxonomy" id="321146"/>
    <lineage>
        <taxon>Eukaryota</taxon>
        <taxon>Fungi</taxon>
        <taxon>Dikarya</taxon>
        <taxon>Ascomycota</taxon>
        <taxon>Pezizomycotina</taxon>
        <taxon>Dothideomycetes</taxon>
        <taxon>Dothideomycetidae</taxon>
        <taxon>Mycosphaerellales</taxon>
        <taxon>Mycosphaerellaceae</taxon>
        <taxon>Pseudocercospora</taxon>
    </lineage>
</organism>
<dbReference type="EMBL" id="LFZN01000170">
    <property type="protein sequence ID" value="KXS96602.1"/>
    <property type="molecule type" value="Genomic_DNA"/>
</dbReference>
<proteinExistence type="predicted"/>
<feature type="compositionally biased region" description="Low complexity" evidence="1">
    <location>
        <begin position="63"/>
        <end position="82"/>
    </location>
</feature>
<evidence type="ECO:0000313" key="2">
    <source>
        <dbReference type="EMBL" id="KXS96602.1"/>
    </source>
</evidence>
<gene>
    <name evidence="2" type="ORF">AC578_11116</name>
</gene>
<keyword evidence="3" id="KW-1185">Reference proteome</keyword>
<feature type="compositionally biased region" description="Pro residues" evidence="1">
    <location>
        <begin position="1"/>
        <end position="10"/>
    </location>
</feature>
<comment type="caution">
    <text evidence="2">The sequence shown here is derived from an EMBL/GenBank/DDBJ whole genome shotgun (WGS) entry which is preliminary data.</text>
</comment>
<evidence type="ECO:0000256" key="1">
    <source>
        <dbReference type="SAM" id="MobiDB-lite"/>
    </source>
</evidence>
<sequence>MKTPSPPNSSPPSHHNPETASPSSSSSSTHSPPSSSPESAERSPTSPKSQDPKPSPGGEKLSRSSNSTKTPSPPSTTSKTSPIRLHPEELAFTNGPKSYNPFEKSKHPKHASTTHQRDSLAYAMDNDLITPETRQKYAEQHQWFFRGGDGKTGAMRTHEINVYDSVKAHDGVVQDETAKGDEAARRYRDGRRCRNCWAAFCECA</sequence>
<feature type="region of interest" description="Disordered" evidence="1">
    <location>
        <begin position="1"/>
        <end position="116"/>
    </location>
</feature>
<accession>A0A139H2G4</accession>